<keyword evidence="1" id="KW-0812">Transmembrane</keyword>
<feature type="transmembrane region" description="Helical" evidence="1">
    <location>
        <begin position="85"/>
        <end position="106"/>
    </location>
</feature>
<dbReference type="EMBL" id="KK207830">
    <property type="protein sequence ID" value="EZF53095.1"/>
    <property type="molecule type" value="Genomic_DNA"/>
</dbReference>
<protein>
    <submittedName>
        <fullName evidence="2">Uncharacterized protein</fullName>
    </submittedName>
</protein>
<dbReference type="InterPro" id="IPR025363">
    <property type="entry name" value="DUF4267"/>
</dbReference>
<keyword evidence="1" id="KW-0472">Membrane</keyword>
<keyword evidence="1" id="KW-1133">Transmembrane helix</keyword>
<sequence length="137" mass="14177">MAISNSLPVLVVANLFAAMCVGFGINAILRPEHGVSFFELAPPTVDGPEKTLFNSLMAVYGARDVFMGVAIWAATLTGERKALGWILLGVSAVAFADGAICAVNGAGEWNHWGYAPVVMVVGLLALGVLDGSKAKTA</sequence>
<proteinExistence type="predicted"/>
<organism evidence="2">
    <name type="scientific">Trichophyton rubrum CBS 288.86</name>
    <dbReference type="NCBI Taxonomy" id="1215330"/>
    <lineage>
        <taxon>Eukaryota</taxon>
        <taxon>Fungi</taxon>
        <taxon>Dikarya</taxon>
        <taxon>Ascomycota</taxon>
        <taxon>Pezizomycotina</taxon>
        <taxon>Eurotiomycetes</taxon>
        <taxon>Eurotiomycetidae</taxon>
        <taxon>Onygenales</taxon>
        <taxon>Arthrodermataceae</taxon>
        <taxon>Trichophyton</taxon>
    </lineage>
</organism>
<feature type="transmembrane region" description="Helical" evidence="1">
    <location>
        <begin position="52"/>
        <end position="73"/>
    </location>
</feature>
<accession>A0A022W3W6</accession>
<feature type="transmembrane region" description="Helical" evidence="1">
    <location>
        <begin position="112"/>
        <end position="129"/>
    </location>
</feature>
<feature type="transmembrane region" description="Helical" evidence="1">
    <location>
        <begin position="7"/>
        <end position="29"/>
    </location>
</feature>
<dbReference type="Pfam" id="PF14087">
    <property type="entry name" value="DUF4267"/>
    <property type="match status" value="1"/>
</dbReference>
<evidence type="ECO:0000313" key="2">
    <source>
        <dbReference type="EMBL" id="EZF53095.1"/>
    </source>
</evidence>
<dbReference type="HOGENOM" id="CLU_144283_0_0_1"/>
<dbReference type="AlphaFoldDB" id="A0A022W3W6"/>
<dbReference type="OrthoDB" id="5216128at2759"/>
<reference evidence="2" key="1">
    <citation type="submission" date="2014-02" db="EMBL/GenBank/DDBJ databases">
        <title>The Genome Sequence of Trichophyton rubrum (morphotype fischeri) CBS 288.86.</title>
        <authorList>
            <consortium name="The Broad Institute Genomics Platform"/>
            <person name="Cuomo C.A."/>
            <person name="White T.C."/>
            <person name="Graser Y."/>
            <person name="Martinez-Rossi N."/>
            <person name="Heitman J."/>
            <person name="Young S.K."/>
            <person name="Zeng Q."/>
            <person name="Gargeya S."/>
            <person name="Abouelleil A."/>
            <person name="Alvarado L."/>
            <person name="Chapman S.B."/>
            <person name="Gainer-Dewar J."/>
            <person name="Goldberg J."/>
            <person name="Griggs A."/>
            <person name="Gujja S."/>
            <person name="Hansen M."/>
            <person name="Howarth C."/>
            <person name="Imamovic A."/>
            <person name="Larimer J."/>
            <person name="Martinez D."/>
            <person name="Murphy C."/>
            <person name="Pearson M.D."/>
            <person name="Persinoti G."/>
            <person name="Poon T."/>
            <person name="Priest M."/>
            <person name="Roberts A.D."/>
            <person name="Saif S."/>
            <person name="Shea T.D."/>
            <person name="Sykes S.N."/>
            <person name="Wortman J."/>
            <person name="Nusbaum C."/>
            <person name="Birren B."/>
        </authorList>
    </citation>
    <scope>NUCLEOTIDE SEQUENCE [LARGE SCALE GENOMIC DNA]</scope>
    <source>
        <strain evidence="2">CBS 288.86</strain>
    </source>
</reference>
<gene>
    <name evidence="2" type="ORF">H103_03786</name>
</gene>
<name>A0A022W3W6_TRIRU</name>
<evidence type="ECO:0000256" key="1">
    <source>
        <dbReference type="SAM" id="Phobius"/>
    </source>
</evidence>
<dbReference type="Proteomes" id="UP000023758">
    <property type="component" value="Unassembled WGS sequence"/>
</dbReference>